<comment type="similarity">
    <text evidence="1 3">Belongs to the short-chain dehydrogenases/reductases (SDR) family.</text>
</comment>
<dbReference type="InterPro" id="IPR002347">
    <property type="entry name" value="SDR_fam"/>
</dbReference>
<feature type="domain" description="Ketoreductase" evidence="4">
    <location>
        <begin position="6"/>
        <end position="174"/>
    </location>
</feature>
<evidence type="ECO:0000256" key="2">
    <source>
        <dbReference type="ARBA" id="ARBA00023002"/>
    </source>
</evidence>
<sequence>MPRDHRRVLITGAGSGIGRALAIEASRRGMSVALCGRRAEALEETLGLLVPAPGHIAIAADVTAGADRRRILDDLMEEWGALDILVNNAGVLEGGALERMDDEALARIFETNAIAPIALAREMLALLQAGRAARIVNIGSIFGDIPYPLLAAYSASKFALRGFSGAIRREWKPKGIGVTYVAPRATRTAALTSLGGFMATAGMRVDTPERVARYVWDSIERGADAVYAPGPERLFVLLQRIFPGLLDRALARPAKPVAG</sequence>
<name>A0ABU0F8L9_9HYPH</name>
<comment type="caution">
    <text evidence="5">The sequence shown here is derived from an EMBL/GenBank/DDBJ whole genome shotgun (WGS) entry which is preliminary data.</text>
</comment>
<dbReference type="SUPFAM" id="SSF51735">
    <property type="entry name" value="NAD(P)-binding Rossmann-fold domains"/>
    <property type="match status" value="1"/>
</dbReference>
<gene>
    <name evidence="5" type="ORF">J3R73_000749</name>
</gene>
<dbReference type="PROSITE" id="PS00061">
    <property type="entry name" value="ADH_SHORT"/>
    <property type="match status" value="1"/>
</dbReference>
<dbReference type="PRINTS" id="PR00081">
    <property type="entry name" value="GDHRDH"/>
</dbReference>
<evidence type="ECO:0000313" key="5">
    <source>
        <dbReference type="EMBL" id="MDQ0390957.1"/>
    </source>
</evidence>
<dbReference type="Pfam" id="PF00106">
    <property type="entry name" value="adh_short"/>
    <property type="match status" value="1"/>
</dbReference>
<reference evidence="5 6" key="1">
    <citation type="submission" date="2023-07" db="EMBL/GenBank/DDBJ databases">
        <title>Genomic Encyclopedia of Type Strains, Phase IV (KMG-IV): sequencing the most valuable type-strain genomes for metagenomic binning, comparative biology and taxonomic classification.</title>
        <authorList>
            <person name="Goeker M."/>
        </authorList>
    </citation>
    <scope>NUCLEOTIDE SEQUENCE [LARGE SCALE GENOMIC DNA]</scope>
    <source>
        <strain evidence="5 6">DSM 5896</strain>
    </source>
</reference>
<dbReference type="Proteomes" id="UP001237448">
    <property type="component" value="Unassembled WGS sequence"/>
</dbReference>
<keyword evidence="6" id="KW-1185">Reference proteome</keyword>
<protein>
    <submittedName>
        <fullName evidence="5">NAD(P)-dependent dehydrogenase (Short-subunit alcohol dehydrogenase family)</fullName>
    </submittedName>
</protein>
<evidence type="ECO:0000256" key="3">
    <source>
        <dbReference type="RuleBase" id="RU000363"/>
    </source>
</evidence>
<dbReference type="InterPro" id="IPR057326">
    <property type="entry name" value="KR_dom"/>
</dbReference>
<dbReference type="PANTHER" id="PTHR44196">
    <property type="entry name" value="DEHYDROGENASE/REDUCTASE SDR FAMILY MEMBER 7B"/>
    <property type="match status" value="1"/>
</dbReference>
<dbReference type="InterPro" id="IPR036291">
    <property type="entry name" value="NAD(P)-bd_dom_sf"/>
</dbReference>
<dbReference type="Gene3D" id="3.40.50.720">
    <property type="entry name" value="NAD(P)-binding Rossmann-like Domain"/>
    <property type="match status" value="1"/>
</dbReference>
<evidence type="ECO:0000259" key="4">
    <source>
        <dbReference type="SMART" id="SM00822"/>
    </source>
</evidence>
<dbReference type="PRINTS" id="PR00080">
    <property type="entry name" value="SDRFAMILY"/>
</dbReference>
<accession>A0ABU0F8L9</accession>
<keyword evidence="2" id="KW-0560">Oxidoreductase</keyword>
<evidence type="ECO:0000256" key="1">
    <source>
        <dbReference type="ARBA" id="ARBA00006484"/>
    </source>
</evidence>
<dbReference type="SMART" id="SM00822">
    <property type="entry name" value="PKS_KR"/>
    <property type="match status" value="1"/>
</dbReference>
<dbReference type="EMBL" id="JAUSVK010000001">
    <property type="protein sequence ID" value="MDQ0390957.1"/>
    <property type="molecule type" value="Genomic_DNA"/>
</dbReference>
<organism evidence="5 6">
    <name type="scientific">Labrys monachus</name>
    <dbReference type="NCBI Taxonomy" id="217067"/>
    <lineage>
        <taxon>Bacteria</taxon>
        <taxon>Pseudomonadati</taxon>
        <taxon>Pseudomonadota</taxon>
        <taxon>Alphaproteobacteria</taxon>
        <taxon>Hyphomicrobiales</taxon>
        <taxon>Xanthobacteraceae</taxon>
        <taxon>Labrys</taxon>
    </lineage>
</organism>
<evidence type="ECO:0000313" key="6">
    <source>
        <dbReference type="Proteomes" id="UP001237448"/>
    </source>
</evidence>
<dbReference type="RefSeq" id="WP_307422527.1">
    <property type="nucleotide sequence ID" value="NZ_JAUSVK010000001.1"/>
</dbReference>
<dbReference type="InterPro" id="IPR020904">
    <property type="entry name" value="Sc_DH/Rdtase_CS"/>
</dbReference>
<dbReference type="PANTHER" id="PTHR44196:SF1">
    <property type="entry name" value="DEHYDROGENASE_REDUCTASE SDR FAMILY MEMBER 7B"/>
    <property type="match status" value="1"/>
</dbReference>
<proteinExistence type="inferred from homology"/>
<dbReference type="CDD" id="cd05233">
    <property type="entry name" value="SDR_c"/>
    <property type="match status" value="1"/>
</dbReference>